<dbReference type="GO" id="GO:0140647">
    <property type="term" value="P:P450-containing electron transport chain"/>
    <property type="evidence" value="ECO:0007669"/>
    <property type="project" value="InterPro"/>
</dbReference>
<dbReference type="PANTHER" id="PTHR23426">
    <property type="entry name" value="FERREDOXIN/ADRENODOXIN"/>
    <property type="match status" value="1"/>
</dbReference>
<comment type="caution">
    <text evidence="8">The sequence shown here is derived from an EMBL/GenBank/DDBJ whole genome shotgun (WGS) entry which is preliminary data.</text>
</comment>
<reference evidence="8" key="1">
    <citation type="journal article" date="2020" name="Fungal Divers.">
        <title>Resolving the Mortierellaceae phylogeny through synthesis of multi-gene phylogenetics and phylogenomics.</title>
        <authorList>
            <person name="Vandepol N."/>
            <person name="Liber J."/>
            <person name="Desiro A."/>
            <person name="Na H."/>
            <person name="Kennedy M."/>
            <person name="Barry K."/>
            <person name="Grigoriev I.V."/>
            <person name="Miller A.N."/>
            <person name="O'Donnell K."/>
            <person name="Stajich J.E."/>
            <person name="Bonito G."/>
        </authorList>
    </citation>
    <scope>NUCLEOTIDE SEQUENCE</scope>
    <source>
        <strain evidence="8">CK1249</strain>
    </source>
</reference>
<dbReference type="OrthoDB" id="268593at2759"/>
<dbReference type="PROSITE" id="PS00814">
    <property type="entry name" value="ADX"/>
    <property type="match status" value="1"/>
</dbReference>
<keyword evidence="9" id="KW-1185">Reference proteome</keyword>
<dbReference type="AlphaFoldDB" id="A0A9P6J5T2"/>
<evidence type="ECO:0000313" key="9">
    <source>
        <dbReference type="Proteomes" id="UP000738359"/>
    </source>
</evidence>
<dbReference type="GO" id="GO:0009055">
    <property type="term" value="F:electron transfer activity"/>
    <property type="evidence" value="ECO:0007669"/>
    <property type="project" value="TreeGrafter"/>
</dbReference>
<dbReference type="GO" id="GO:0051537">
    <property type="term" value="F:2 iron, 2 sulfur cluster binding"/>
    <property type="evidence" value="ECO:0007669"/>
    <property type="project" value="UniProtKB-KW"/>
</dbReference>
<name>A0A9P6J5T2_MORAP</name>
<keyword evidence="5" id="KW-0411">Iron-sulfur</keyword>
<accession>A0A9P6J5T2</accession>
<dbReference type="Proteomes" id="UP000738359">
    <property type="component" value="Unassembled WGS sequence"/>
</dbReference>
<dbReference type="Pfam" id="PF00111">
    <property type="entry name" value="Fer2"/>
    <property type="match status" value="1"/>
</dbReference>
<dbReference type="PRINTS" id="PR00355">
    <property type="entry name" value="ADRENODOXIN"/>
</dbReference>
<sequence length="203" mass="21570">MTSILAATTPWRALSTTATLGRLTASRTIGRGAVHSGAMARSLSTVARSSVGRNETLTHSVARTMAIPTNHRFAPFSTASGIQYTKKGRPGPGEGFQVNFVMQDGEEISVQAHEGESLLDVAWANDIDIEGACEASLACSTCHLILDEGSFSKLEEPTDEENDMLDLAFGLTDTSRLGCQVLMNKDLDGIIARLPSVTRNASA</sequence>
<dbReference type="InterPro" id="IPR001041">
    <property type="entry name" value="2Fe-2S_ferredoxin-type"/>
</dbReference>
<evidence type="ECO:0000256" key="6">
    <source>
        <dbReference type="ARBA" id="ARBA00034078"/>
    </source>
</evidence>
<keyword evidence="4" id="KW-0408">Iron</keyword>
<comment type="cofactor">
    <cofactor evidence="6">
        <name>[2Fe-2S] cluster</name>
        <dbReference type="ChEBI" id="CHEBI:190135"/>
    </cofactor>
</comment>
<evidence type="ECO:0000256" key="2">
    <source>
        <dbReference type="ARBA" id="ARBA00022714"/>
    </source>
</evidence>
<dbReference type="InterPro" id="IPR012675">
    <property type="entry name" value="Beta-grasp_dom_sf"/>
</dbReference>
<evidence type="ECO:0000259" key="7">
    <source>
        <dbReference type="PROSITE" id="PS51085"/>
    </source>
</evidence>
<dbReference type="PROSITE" id="PS51085">
    <property type="entry name" value="2FE2S_FER_2"/>
    <property type="match status" value="1"/>
</dbReference>
<dbReference type="CDD" id="cd00207">
    <property type="entry name" value="fer2"/>
    <property type="match status" value="1"/>
</dbReference>
<evidence type="ECO:0000256" key="3">
    <source>
        <dbReference type="ARBA" id="ARBA00022723"/>
    </source>
</evidence>
<evidence type="ECO:0000313" key="8">
    <source>
        <dbReference type="EMBL" id="KAF9963024.1"/>
    </source>
</evidence>
<proteinExistence type="inferred from homology"/>
<dbReference type="InterPro" id="IPR001055">
    <property type="entry name" value="Adrenodoxin-like"/>
</dbReference>
<protein>
    <recommendedName>
        <fullName evidence="7">2Fe-2S ferredoxin-type domain-containing protein</fullName>
    </recommendedName>
</protein>
<evidence type="ECO:0000256" key="1">
    <source>
        <dbReference type="ARBA" id="ARBA00010914"/>
    </source>
</evidence>
<dbReference type="SUPFAM" id="SSF54292">
    <property type="entry name" value="2Fe-2S ferredoxin-like"/>
    <property type="match status" value="1"/>
</dbReference>
<gene>
    <name evidence="8" type="ORF">BGZ70_007717</name>
</gene>
<dbReference type="EMBL" id="JAAAHY010000503">
    <property type="protein sequence ID" value="KAF9963024.1"/>
    <property type="molecule type" value="Genomic_DNA"/>
</dbReference>
<dbReference type="InterPro" id="IPR018298">
    <property type="entry name" value="Adrenodoxin_Fe-S_BS"/>
</dbReference>
<keyword evidence="3" id="KW-0479">Metal-binding</keyword>
<dbReference type="PANTHER" id="PTHR23426:SF65">
    <property type="entry name" value="FERREDOXIN-2, MITOCHONDRIAL"/>
    <property type="match status" value="1"/>
</dbReference>
<keyword evidence="2" id="KW-0001">2Fe-2S</keyword>
<comment type="similarity">
    <text evidence="1">Belongs to the adrenodoxin/putidaredoxin family.</text>
</comment>
<dbReference type="GO" id="GO:0046872">
    <property type="term" value="F:metal ion binding"/>
    <property type="evidence" value="ECO:0007669"/>
    <property type="project" value="UniProtKB-KW"/>
</dbReference>
<dbReference type="InterPro" id="IPR036010">
    <property type="entry name" value="2Fe-2S_ferredoxin-like_sf"/>
</dbReference>
<dbReference type="GO" id="GO:0005739">
    <property type="term" value="C:mitochondrion"/>
    <property type="evidence" value="ECO:0007669"/>
    <property type="project" value="TreeGrafter"/>
</dbReference>
<organism evidence="8 9">
    <name type="scientific">Mortierella alpina</name>
    <name type="common">Oleaginous fungus</name>
    <name type="synonym">Mortierella renispora</name>
    <dbReference type="NCBI Taxonomy" id="64518"/>
    <lineage>
        <taxon>Eukaryota</taxon>
        <taxon>Fungi</taxon>
        <taxon>Fungi incertae sedis</taxon>
        <taxon>Mucoromycota</taxon>
        <taxon>Mortierellomycotina</taxon>
        <taxon>Mortierellomycetes</taxon>
        <taxon>Mortierellales</taxon>
        <taxon>Mortierellaceae</taxon>
        <taxon>Mortierella</taxon>
    </lineage>
</organism>
<evidence type="ECO:0000256" key="5">
    <source>
        <dbReference type="ARBA" id="ARBA00023014"/>
    </source>
</evidence>
<evidence type="ECO:0000256" key="4">
    <source>
        <dbReference type="ARBA" id="ARBA00023004"/>
    </source>
</evidence>
<feature type="domain" description="2Fe-2S ferredoxin-type" evidence="7">
    <location>
        <begin position="96"/>
        <end position="197"/>
    </location>
</feature>
<dbReference type="Gene3D" id="3.10.20.30">
    <property type="match status" value="1"/>
</dbReference>